<dbReference type="Gene3D" id="3.30.530.20">
    <property type="match status" value="1"/>
</dbReference>
<dbReference type="Proteomes" id="UP000199245">
    <property type="component" value="Unassembled WGS sequence"/>
</dbReference>
<evidence type="ECO:0000313" key="4">
    <source>
        <dbReference type="Proteomes" id="UP000199245"/>
    </source>
</evidence>
<comment type="similarity">
    <text evidence="1">Belongs to the AHA1 family.</text>
</comment>
<proteinExistence type="inferred from homology"/>
<dbReference type="Pfam" id="PF08327">
    <property type="entry name" value="AHSA1"/>
    <property type="match status" value="1"/>
</dbReference>
<feature type="domain" description="Activator of Hsp90 ATPase homologue 1/2-like C-terminal" evidence="2">
    <location>
        <begin position="14"/>
        <end position="134"/>
    </location>
</feature>
<dbReference type="InterPro" id="IPR013538">
    <property type="entry name" value="ASHA1/2-like_C"/>
</dbReference>
<protein>
    <submittedName>
        <fullName evidence="3">Uncharacterized conserved protein YndB, AHSA1/START domain</fullName>
    </submittedName>
</protein>
<sequence>MSKPDYVYVTYIETTADKLWHALTSSDFTERFWFGYRISSDWKVGSLFSLTKDGRRAVQGEVLITDPPNKLAYSWDVVKEGVEREQVSRVTFDIEPHGGVVKLTVTHDNLGPKTLRDISGGWPMVIASLKSFLETGRELPADLLTSGAREAYHA</sequence>
<gene>
    <name evidence="3" type="ORF">SAMN05216337_103431</name>
</gene>
<accession>A0A1G7FJ40</accession>
<organism evidence="3 4">
    <name type="scientific">Bradyrhizobium brasilense</name>
    <dbReference type="NCBI Taxonomy" id="1419277"/>
    <lineage>
        <taxon>Bacteria</taxon>
        <taxon>Pseudomonadati</taxon>
        <taxon>Pseudomonadota</taxon>
        <taxon>Alphaproteobacteria</taxon>
        <taxon>Hyphomicrobiales</taxon>
        <taxon>Nitrobacteraceae</taxon>
        <taxon>Bradyrhizobium</taxon>
    </lineage>
</organism>
<evidence type="ECO:0000313" key="3">
    <source>
        <dbReference type="EMBL" id="SDE75926.1"/>
    </source>
</evidence>
<dbReference type="InterPro" id="IPR023393">
    <property type="entry name" value="START-like_dom_sf"/>
</dbReference>
<name>A0A1G7FJ40_9BRAD</name>
<evidence type="ECO:0000256" key="1">
    <source>
        <dbReference type="ARBA" id="ARBA00006817"/>
    </source>
</evidence>
<dbReference type="EMBL" id="FMZW01000034">
    <property type="protein sequence ID" value="SDE75926.1"/>
    <property type="molecule type" value="Genomic_DNA"/>
</dbReference>
<dbReference type="AlphaFoldDB" id="A0A1G7FJ40"/>
<evidence type="ECO:0000259" key="2">
    <source>
        <dbReference type="Pfam" id="PF08327"/>
    </source>
</evidence>
<dbReference type="CDD" id="cd08893">
    <property type="entry name" value="SRPBCC_CalC_Aha1-like_GntR-HTH"/>
    <property type="match status" value="1"/>
</dbReference>
<dbReference type="RefSeq" id="WP_092087422.1">
    <property type="nucleotide sequence ID" value="NZ_FMZW01000034.1"/>
</dbReference>
<reference evidence="3 4" key="1">
    <citation type="submission" date="2016-10" db="EMBL/GenBank/DDBJ databases">
        <authorList>
            <person name="de Groot N.N."/>
        </authorList>
    </citation>
    <scope>NUCLEOTIDE SEQUENCE [LARGE SCALE GENOMIC DNA]</scope>
    <source>
        <strain evidence="3 4">R5</strain>
    </source>
</reference>
<dbReference type="SUPFAM" id="SSF55961">
    <property type="entry name" value="Bet v1-like"/>
    <property type="match status" value="1"/>
</dbReference>